<feature type="compositionally biased region" description="Basic and acidic residues" evidence="1">
    <location>
        <begin position="11"/>
        <end position="25"/>
    </location>
</feature>
<gene>
    <name evidence="2" type="ORF">HK097_002604</name>
</gene>
<name>A0AAD5S389_9FUNG</name>
<comment type="caution">
    <text evidence="2">The sequence shown here is derived from an EMBL/GenBank/DDBJ whole genome shotgun (WGS) entry which is preliminary data.</text>
</comment>
<evidence type="ECO:0000256" key="1">
    <source>
        <dbReference type="SAM" id="MobiDB-lite"/>
    </source>
</evidence>
<keyword evidence="3" id="KW-1185">Reference proteome</keyword>
<feature type="compositionally biased region" description="Basic residues" evidence="1">
    <location>
        <begin position="1"/>
        <end position="10"/>
    </location>
</feature>
<accession>A0AAD5S389</accession>
<sequence>RERKKKKKKKEGKEEGEGEGSKKAEVMTQQEFLLKYADLERTKTKSGENPMLSFYQNMKFMVS</sequence>
<feature type="region of interest" description="Disordered" evidence="1">
    <location>
        <begin position="1"/>
        <end position="25"/>
    </location>
</feature>
<evidence type="ECO:0000313" key="2">
    <source>
        <dbReference type="EMBL" id="KAJ3040277.1"/>
    </source>
</evidence>
<reference evidence="2" key="1">
    <citation type="submission" date="2020-05" db="EMBL/GenBank/DDBJ databases">
        <title>Phylogenomic resolution of chytrid fungi.</title>
        <authorList>
            <person name="Stajich J.E."/>
            <person name="Amses K."/>
            <person name="Simmons R."/>
            <person name="Seto K."/>
            <person name="Myers J."/>
            <person name="Bonds A."/>
            <person name="Quandt C.A."/>
            <person name="Barry K."/>
            <person name="Liu P."/>
            <person name="Grigoriev I."/>
            <person name="Longcore J.E."/>
            <person name="James T.Y."/>
        </authorList>
    </citation>
    <scope>NUCLEOTIDE SEQUENCE</scope>
    <source>
        <strain evidence="2">JEL0318</strain>
    </source>
</reference>
<proteinExistence type="predicted"/>
<organism evidence="2 3">
    <name type="scientific">Rhizophlyctis rosea</name>
    <dbReference type="NCBI Taxonomy" id="64517"/>
    <lineage>
        <taxon>Eukaryota</taxon>
        <taxon>Fungi</taxon>
        <taxon>Fungi incertae sedis</taxon>
        <taxon>Chytridiomycota</taxon>
        <taxon>Chytridiomycota incertae sedis</taxon>
        <taxon>Chytridiomycetes</taxon>
        <taxon>Rhizophlyctidales</taxon>
        <taxon>Rhizophlyctidaceae</taxon>
        <taxon>Rhizophlyctis</taxon>
    </lineage>
</organism>
<dbReference type="Proteomes" id="UP001212841">
    <property type="component" value="Unassembled WGS sequence"/>
</dbReference>
<feature type="non-terminal residue" evidence="2">
    <location>
        <position position="1"/>
    </location>
</feature>
<evidence type="ECO:0000313" key="3">
    <source>
        <dbReference type="Proteomes" id="UP001212841"/>
    </source>
</evidence>
<dbReference type="AlphaFoldDB" id="A0AAD5S389"/>
<protein>
    <submittedName>
        <fullName evidence="2">Uncharacterized protein</fullName>
    </submittedName>
</protein>
<dbReference type="EMBL" id="JADGJD010001570">
    <property type="protein sequence ID" value="KAJ3040277.1"/>
    <property type="molecule type" value="Genomic_DNA"/>
</dbReference>